<name>A6DK88_9BACT</name>
<protein>
    <recommendedName>
        <fullName evidence="4">Lipoprotein</fullName>
    </recommendedName>
</protein>
<organism evidence="2 3">
    <name type="scientific">Lentisphaera araneosa HTCC2155</name>
    <dbReference type="NCBI Taxonomy" id="313628"/>
    <lineage>
        <taxon>Bacteria</taxon>
        <taxon>Pseudomonadati</taxon>
        <taxon>Lentisphaerota</taxon>
        <taxon>Lentisphaeria</taxon>
        <taxon>Lentisphaerales</taxon>
        <taxon>Lentisphaeraceae</taxon>
        <taxon>Lentisphaera</taxon>
    </lineage>
</organism>
<reference evidence="2 3" key="1">
    <citation type="journal article" date="2010" name="J. Bacteriol.">
        <title>Genome sequence of Lentisphaera araneosa HTCC2155T, the type species of the order Lentisphaerales in the phylum Lentisphaerae.</title>
        <authorList>
            <person name="Thrash J.C."/>
            <person name="Cho J.C."/>
            <person name="Vergin K.L."/>
            <person name="Morris R.M."/>
            <person name="Giovannoni S.J."/>
        </authorList>
    </citation>
    <scope>NUCLEOTIDE SEQUENCE [LARGE SCALE GENOMIC DNA]</scope>
    <source>
        <strain evidence="2 3">HTCC2155</strain>
    </source>
</reference>
<dbReference type="EMBL" id="ABCK01000007">
    <property type="protein sequence ID" value="EDM27786.1"/>
    <property type="molecule type" value="Genomic_DNA"/>
</dbReference>
<dbReference type="STRING" id="313628.LNTAR_00255"/>
<evidence type="ECO:0000313" key="3">
    <source>
        <dbReference type="Proteomes" id="UP000004947"/>
    </source>
</evidence>
<feature type="chain" id="PRO_5002694066" description="Lipoprotein" evidence="1">
    <location>
        <begin position="26"/>
        <end position="184"/>
    </location>
</feature>
<keyword evidence="1" id="KW-0732">Signal</keyword>
<dbReference type="AlphaFoldDB" id="A6DK88"/>
<dbReference type="Proteomes" id="UP000004947">
    <property type="component" value="Unassembled WGS sequence"/>
</dbReference>
<comment type="caution">
    <text evidence="2">The sequence shown here is derived from an EMBL/GenBank/DDBJ whole genome shotgun (WGS) entry which is preliminary data.</text>
</comment>
<proteinExistence type="predicted"/>
<dbReference type="OrthoDB" id="161480at2"/>
<feature type="signal peptide" evidence="1">
    <location>
        <begin position="1"/>
        <end position="25"/>
    </location>
</feature>
<dbReference type="InterPro" id="IPR007849">
    <property type="entry name" value="ATP10"/>
</dbReference>
<sequence>MKKRIIASFISFALLLLFISSCSVGTSEVKTSSKDYFPIVGGLDLQGNEQTFPNCLEKDQTICVVAYQRWQQEWVDEWYVEIEKVVNGNPKTLSYYEIPTISKLSAPVRWWIHRGMRGGITSEKMRSQVITIHIDKESFNKHLEINDEEIVYIFILDNDGKIIYRDKGRFSDEKWLKLANYLEQ</sequence>
<accession>A6DK88</accession>
<keyword evidence="3" id="KW-1185">Reference proteome</keyword>
<evidence type="ECO:0008006" key="4">
    <source>
        <dbReference type="Google" id="ProtNLM"/>
    </source>
</evidence>
<dbReference type="PROSITE" id="PS51257">
    <property type="entry name" value="PROKAR_LIPOPROTEIN"/>
    <property type="match status" value="1"/>
</dbReference>
<dbReference type="RefSeq" id="WP_007278301.1">
    <property type="nucleotide sequence ID" value="NZ_ABCK01000007.1"/>
</dbReference>
<gene>
    <name evidence="2" type="ORF">LNTAR_00255</name>
</gene>
<dbReference type="Pfam" id="PF05176">
    <property type="entry name" value="ATP-synt_10"/>
    <property type="match status" value="1"/>
</dbReference>
<evidence type="ECO:0000256" key="1">
    <source>
        <dbReference type="SAM" id="SignalP"/>
    </source>
</evidence>
<evidence type="ECO:0000313" key="2">
    <source>
        <dbReference type="EMBL" id="EDM27786.1"/>
    </source>
</evidence>